<keyword evidence="4" id="KW-0274">FAD</keyword>
<feature type="binding site" evidence="4">
    <location>
        <position position="197"/>
    </location>
    <ligand>
        <name>FAD</name>
        <dbReference type="ChEBI" id="CHEBI:57692"/>
    </ligand>
</feature>
<evidence type="ECO:0000313" key="7">
    <source>
        <dbReference type="Proteomes" id="UP000323521"/>
    </source>
</evidence>
<evidence type="ECO:0000256" key="2">
    <source>
        <dbReference type="ARBA" id="ARBA00022448"/>
    </source>
</evidence>
<dbReference type="EMBL" id="CP017634">
    <property type="protein sequence ID" value="ATW27497.1"/>
    <property type="molecule type" value="Genomic_DNA"/>
</dbReference>
<dbReference type="Gene3D" id="3.40.50.620">
    <property type="entry name" value="HUPs"/>
    <property type="match status" value="1"/>
</dbReference>
<keyword evidence="7" id="KW-1185">Reference proteome</keyword>
<comment type="similarity">
    <text evidence="1">Belongs to the ETF alpha-subunit/FixB family.</text>
</comment>
<accession>A0A3G1KYP3</accession>
<dbReference type="SMART" id="SM00893">
    <property type="entry name" value="ETF"/>
    <property type="match status" value="1"/>
</dbReference>
<gene>
    <name evidence="6" type="ORF">DCMF_24535</name>
</gene>
<dbReference type="SUPFAM" id="SSF52467">
    <property type="entry name" value="DHS-like NAD/FAD-binding domain"/>
    <property type="match status" value="1"/>
</dbReference>
<dbReference type="PANTHER" id="PTHR43153">
    <property type="entry name" value="ELECTRON TRANSFER FLAVOPROTEIN ALPHA"/>
    <property type="match status" value="1"/>
</dbReference>
<dbReference type="InterPro" id="IPR014730">
    <property type="entry name" value="ETF_a/b_N"/>
</dbReference>
<dbReference type="RefSeq" id="WP_148136863.1">
    <property type="nucleotide sequence ID" value="NZ_CP017634.1"/>
</dbReference>
<evidence type="ECO:0000259" key="5">
    <source>
        <dbReference type="SMART" id="SM00893"/>
    </source>
</evidence>
<evidence type="ECO:0000256" key="3">
    <source>
        <dbReference type="ARBA" id="ARBA00022630"/>
    </source>
</evidence>
<keyword evidence="3" id="KW-0285">Flavoprotein</keyword>
<comment type="cofactor">
    <cofactor evidence="4">
        <name>FAD</name>
        <dbReference type="ChEBI" id="CHEBI:57692"/>
    </cofactor>
    <text evidence="4">Binds 1 FAD per dimer.</text>
</comment>
<name>A0A3G1KYP3_FORW1</name>
<dbReference type="InterPro" id="IPR029035">
    <property type="entry name" value="DHS-like_NAD/FAD-binding_dom"/>
</dbReference>
<dbReference type="InterPro" id="IPR014729">
    <property type="entry name" value="Rossmann-like_a/b/a_fold"/>
</dbReference>
<organism evidence="6 7">
    <name type="scientific">Formimonas warabiya</name>
    <dbReference type="NCBI Taxonomy" id="1761012"/>
    <lineage>
        <taxon>Bacteria</taxon>
        <taxon>Bacillati</taxon>
        <taxon>Bacillota</taxon>
        <taxon>Clostridia</taxon>
        <taxon>Eubacteriales</taxon>
        <taxon>Peptococcaceae</taxon>
        <taxon>Candidatus Formimonas</taxon>
    </lineage>
</organism>
<sequence>MSGVWVISETPQTAWELLGKARELAGGDAVTAFVVGDDAVGQETIAYGADQVRLMDLPVSTPWEEYAGVMGREAETARPAAVLVGASRRGKDLAARLAALLDAAYVSECKSIRSEDGKYITERIVYGGLAVKKMESTGCLVASIAPRTYEPKKDGERTGIVAKLDPAGAKVKVKERRPKPAESVNISEASIVIGVGRGFSSQAEVKLAENLAAVLGGEIGCTRPIAEDLHWLPEDRYIGLSGQVVKPILYICAGVSGQVQHVYGIRDAKTIVAVEKNESAPILQVADYYIIGDLKEVLPALTEAISAVK</sequence>
<keyword evidence="2" id="KW-0813">Transport</keyword>
<evidence type="ECO:0000256" key="1">
    <source>
        <dbReference type="ARBA" id="ARBA00005817"/>
    </source>
</evidence>
<dbReference type="Proteomes" id="UP000323521">
    <property type="component" value="Chromosome"/>
</dbReference>
<dbReference type="PANTHER" id="PTHR43153:SF11">
    <property type="entry name" value="ELECTRON TRANSFER FLAVOPROTEIN, SUBUNIT ALPHA (ETFA)"/>
    <property type="match status" value="1"/>
</dbReference>
<dbReference type="GO" id="GO:0009055">
    <property type="term" value="F:electron transfer activity"/>
    <property type="evidence" value="ECO:0007669"/>
    <property type="project" value="InterPro"/>
</dbReference>
<dbReference type="KEGG" id="fwa:DCMF_24535"/>
<evidence type="ECO:0000256" key="4">
    <source>
        <dbReference type="PIRSR" id="PIRSR000089-1"/>
    </source>
</evidence>
<dbReference type="Pfam" id="PF01012">
    <property type="entry name" value="ETF"/>
    <property type="match status" value="1"/>
</dbReference>
<dbReference type="AlphaFoldDB" id="A0A3G1KYP3"/>
<evidence type="ECO:0000313" key="6">
    <source>
        <dbReference type="EMBL" id="ATW27497.1"/>
    </source>
</evidence>
<dbReference type="OrthoDB" id="9770286at2"/>
<dbReference type="InterPro" id="IPR001308">
    <property type="entry name" value="ETF_a/FixB"/>
</dbReference>
<proteinExistence type="inferred from homology"/>
<dbReference type="Pfam" id="PF00766">
    <property type="entry name" value="ETF_alpha"/>
    <property type="match status" value="1"/>
</dbReference>
<reference evidence="6 7" key="1">
    <citation type="submission" date="2016-10" db="EMBL/GenBank/DDBJ databases">
        <title>Complete Genome Sequence of Peptococcaceae strain DCMF.</title>
        <authorList>
            <person name="Edwards R.J."/>
            <person name="Holland S.I."/>
            <person name="Deshpande N.P."/>
            <person name="Wong Y.K."/>
            <person name="Ertan H."/>
            <person name="Manefield M."/>
            <person name="Russell T.L."/>
            <person name="Lee M.J."/>
        </authorList>
    </citation>
    <scope>NUCLEOTIDE SEQUENCE [LARGE SCALE GENOMIC DNA]</scope>
    <source>
        <strain evidence="6 7">DCMF</strain>
    </source>
</reference>
<feature type="domain" description="Electron transfer flavoprotein alpha/beta-subunit N-terminal" evidence="5">
    <location>
        <begin position="4"/>
        <end position="183"/>
    </location>
</feature>
<dbReference type="PIRSF" id="PIRSF000089">
    <property type="entry name" value="Electra_flavoP_a"/>
    <property type="match status" value="1"/>
</dbReference>
<dbReference type="InterPro" id="IPR014731">
    <property type="entry name" value="ETF_asu_C"/>
</dbReference>
<protein>
    <submittedName>
        <fullName evidence="6">Electron transfer flavoprotein subunit alpha</fullName>
    </submittedName>
</protein>
<dbReference type="GO" id="GO:0033539">
    <property type="term" value="P:fatty acid beta-oxidation using acyl-CoA dehydrogenase"/>
    <property type="evidence" value="ECO:0007669"/>
    <property type="project" value="TreeGrafter"/>
</dbReference>
<dbReference type="SUPFAM" id="SSF52402">
    <property type="entry name" value="Adenine nucleotide alpha hydrolases-like"/>
    <property type="match status" value="1"/>
</dbReference>
<dbReference type="FunFam" id="3.40.50.1220:FF:000004">
    <property type="entry name" value="Electron transfer flavoprotein"/>
    <property type="match status" value="1"/>
</dbReference>
<dbReference type="GO" id="GO:0050660">
    <property type="term" value="F:flavin adenine dinucleotide binding"/>
    <property type="evidence" value="ECO:0007669"/>
    <property type="project" value="InterPro"/>
</dbReference>
<dbReference type="Gene3D" id="3.40.50.1220">
    <property type="entry name" value="TPP-binding domain"/>
    <property type="match status" value="1"/>
</dbReference>
<feature type="binding site" evidence="4">
    <location>
        <begin position="254"/>
        <end position="261"/>
    </location>
    <ligand>
        <name>FAD</name>
        <dbReference type="ChEBI" id="CHEBI:57692"/>
    </ligand>
</feature>
<feature type="binding site" evidence="4">
    <location>
        <begin position="222"/>
        <end position="223"/>
    </location>
    <ligand>
        <name>FAD</name>
        <dbReference type="ChEBI" id="CHEBI:57692"/>
    </ligand>
</feature>